<evidence type="ECO:0000256" key="1">
    <source>
        <dbReference type="ARBA" id="ARBA00004141"/>
    </source>
</evidence>
<comment type="caution">
    <text evidence="10">The sequence shown here is derived from an EMBL/GenBank/DDBJ whole genome shotgun (WGS) entry which is preliminary data.</text>
</comment>
<name>A0A931MIQ0_9BURK</name>
<dbReference type="InterPro" id="IPR004014">
    <property type="entry name" value="ATPase_P-typ_cation-transptr_N"/>
</dbReference>
<feature type="transmembrane region" description="Helical" evidence="8">
    <location>
        <begin position="62"/>
        <end position="78"/>
    </location>
</feature>
<feature type="transmembrane region" description="Helical" evidence="8">
    <location>
        <begin position="775"/>
        <end position="799"/>
    </location>
</feature>
<feature type="transmembrane region" description="Helical" evidence="8">
    <location>
        <begin position="226"/>
        <end position="245"/>
    </location>
</feature>
<dbReference type="PRINTS" id="PR00119">
    <property type="entry name" value="CATATPASE"/>
</dbReference>
<dbReference type="Gene3D" id="1.20.1110.10">
    <property type="entry name" value="Calcium-transporting ATPase, transmembrane domain"/>
    <property type="match status" value="1"/>
</dbReference>
<feature type="transmembrane region" description="Helical" evidence="8">
    <location>
        <begin position="257"/>
        <end position="282"/>
    </location>
</feature>
<dbReference type="InterPro" id="IPR023214">
    <property type="entry name" value="HAD_sf"/>
</dbReference>
<evidence type="ECO:0000313" key="11">
    <source>
        <dbReference type="Proteomes" id="UP000651050"/>
    </source>
</evidence>
<dbReference type="SUPFAM" id="SSF81660">
    <property type="entry name" value="Metal cation-transporting ATPase, ATP-binding domain N"/>
    <property type="match status" value="1"/>
</dbReference>
<dbReference type="InterPro" id="IPR059000">
    <property type="entry name" value="ATPase_P-type_domA"/>
</dbReference>
<dbReference type="NCBIfam" id="TIGR01494">
    <property type="entry name" value="ATPase_P-type"/>
    <property type="match status" value="1"/>
</dbReference>
<protein>
    <submittedName>
        <fullName evidence="10">Cation-translocating P-type ATPase</fullName>
    </submittedName>
</protein>
<dbReference type="Proteomes" id="UP000651050">
    <property type="component" value="Unassembled WGS sequence"/>
</dbReference>
<dbReference type="GO" id="GO:0016020">
    <property type="term" value="C:membrane"/>
    <property type="evidence" value="ECO:0007669"/>
    <property type="project" value="UniProtKB-SubCell"/>
</dbReference>
<dbReference type="SFLD" id="SFLDS00003">
    <property type="entry name" value="Haloacid_Dehalogenase"/>
    <property type="match status" value="1"/>
</dbReference>
<evidence type="ECO:0000256" key="7">
    <source>
        <dbReference type="ARBA" id="ARBA00023136"/>
    </source>
</evidence>
<keyword evidence="7 8" id="KW-0472">Membrane</keyword>
<keyword evidence="4" id="KW-0067">ATP-binding</keyword>
<dbReference type="InterPro" id="IPR018303">
    <property type="entry name" value="ATPase_P-typ_P_site"/>
</dbReference>
<dbReference type="GO" id="GO:0016887">
    <property type="term" value="F:ATP hydrolysis activity"/>
    <property type="evidence" value="ECO:0007669"/>
    <property type="project" value="InterPro"/>
</dbReference>
<evidence type="ECO:0000313" key="10">
    <source>
        <dbReference type="EMBL" id="MBG9390242.1"/>
    </source>
</evidence>
<dbReference type="InterPro" id="IPR036412">
    <property type="entry name" value="HAD-like_sf"/>
</dbReference>
<sequence length="838" mass="87972">MQAGLSAGEASARLAADGPNTLPGSGAKPMSRIVLDILREPMFAMLLAAGGIYLLLGDPGEALFLLVAVVAVSALAVVQERRTQRALEALRDLSAPRALVVRGGVQVRIPSRDVVRGDLLVLREGDRIAADGVLVDGQLACDESLLTGESVPREKLPAGVERSAAPAGEEAGADILACTLVARGTGLALVSSTGPRTRVGRIGASMAAAPVHLSPLQAASRRTVRAFAAGGLALAVLLFLLAWQWDGRGLLESLLLGIAFAMAILPEEIPLVLTVFLAMGAWRLSRRRVLTRSLTAIEALGGITVLAVDKTGTLTQNRMEVRELRSAAGDRFVQRRGAVLDDGFHALAEFAQLATPEDPFDPMERAIRAFVGAHLAGTEHVHPGREVARRYALSARLFAMTQAFVLQGDEHLLAAKGAPEAIADLCHLPAERLARIRADVEEMASRGLRVIAVARGRWSGPAWPDGQHAFDYEFLGLVGLMDPPRPEVPAAIAACRGAGVRVVMMTGDHPATARAVARDIGLADAQVLHGAEIDALDDAELCRRMETVDLCARLVPEQKLRLVRALQARGAKVGMTGDGVNDGPALGAADVGIAMGGRGTDVAREAADIVLLDDSFASIVEAIRQGREIDDKLRAALRFIFAVHVPIVALALGPILLHWPVILMPAQIVLFELLIDPLCAILFDADPPAPDLMARGPGGAAMFSGTLVAGGWLQGGGLAAVALAAAALASRLGWTAQEVRTCAFAVLVVGVYLLALHQRRPAARGAGANPWAPHFALGIAAVLGLLLAVAPLRAVAGFAAPTWPMAAVAAAGGAATFLWLRLFSLLWRLHAARDRARV</sequence>
<dbReference type="Pfam" id="PF00702">
    <property type="entry name" value="Hydrolase"/>
    <property type="match status" value="1"/>
</dbReference>
<keyword evidence="2 8" id="KW-0812">Transmembrane</keyword>
<dbReference type="InterPro" id="IPR044492">
    <property type="entry name" value="P_typ_ATPase_HD_dom"/>
</dbReference>
<dbReference type="SUPFAM" id="SSF81665">
    <property type="entry name" value="Calcium ATPase, transmembrane domain M"/>
    <property type="match status" value="1"/>
</dbReference>
<evidence type="ECO:0000256" key="8">
    <source>
        <dbReference type="SAM" id="Phobius"/>
    </source>
</evidence>
<evidence type="ECO:0000256" key="2">
    <source>
        <dbReference type="ARBA" id="ARBA00022692"/>
    </source>
</evidence>
<dbReference type="Gene3D" id="2.70.150.10">
    <property type="entry name" value="Calcium-transporting ATPase, cytoplasmic transduction domain A"/>
    <property type="match status" value="1"/>
</dbReference>
<evidence type="ECO:0000256" key="4">
    <source>
        <dbReference type="ARBA" id="ARBA00022840"/>
    </source>
</evidence>
<dbReference type="Pfam" id="PF00689">
    <property type="entry name" value="Cation_ATPase_C"/>
    <property type="match status" value="1"/>
</dbReference>
<dbReference type="PRINTS" id="PR00120">
    <property type="entry name" value="HATPASE"/>
</dbReference>
<dbReference type="PROSITE" id="PS00154">
    <property type="entry name" value="ATPASE_E1_E2"/>
    <property type="match status" value="1"/>
</dbReference>
<feature type="transmembrane region" description="Helical" evidence="8">
    <location>
        <begin position="734"/>
        <end position="755"/>
    </location>
</feature>
<dbReference type="EMBL" id="JADWYS010000001">
    <property type="protein sequence ID" value="MBG9390242.1"/>
    <property type="molecule type" value="Genomic_DNA"/>
</dbReference>
<dbReference type="GO" id="GO:0015662">
    <property type="term" value="F:P-type ion transporter activity"/>
    <property type="evidence" value="ECO:0007669"/>
    <property type="project" value="UniProtKB-ARBA"/>
</dbReference>
<keyword evidence="6 8" id="KW-1133">Transmembrane helix</keyword>
<keyword evidence="11" id="KW-1185">Reference proteome</keyword>
<feature type="transmembrane region" description="Helical" evidence="8">
    <location>
        <begin position="662"/>
        <end position="683"/>
    </location>
</feature>
<dbReference type="InterPro" id="IPR001757">
    <property type="entry name" value="P_typ_ATPase"/>
</dbReference>
<evidence type="ECO:0000256" key="6">
    <source>
        <dbReference type="ARBA" id="ARBA00022989"/>
    </source>
</evidence>
<proteinExistence type="predicted"/>
<dbReference type="InterPro" id="IPR006068">
    <property type="entry name" value="ATPase_P-typ_cation-transptr_C"/>
</dbReference>
<dbReference type="Pfam" id="PF00690">
    <property type="entry name" value="Cation_ATPase_N"/>
    <property type="match status" value="1"/>
</dbReference>
<keyword evidence="5" id="KW-1278">Translocase</keyword>
<feature type="transmembrane region" description="Helical" evidence="8">
    <location>
        <begin position="805"/>
        <end position="827"/>
    </location>
</feature>
<dbReference type="SFLD" id="SFLDG00002">
    <property type="entry name" value="C1.7:_P-type_atpase_like"/>
    <property type="match status" value="1"/>
</dbReference>
<dbReference type="GO" id="GO:0005524">
    <property type="term" value="F:ATP binding"/>
    <property type="evidence" value="ECO:0007669"/>
    <property type="project" value="UniProtKB-KW"/>
</dbReference>
<gene>
    <name evidence="10" type="ORF">I5803_19585</name>
</gene>
<feature type="domain" description="Cation-transporting P-type ATPase N-terminal" evidence="9">
    <location>
        <begin position="1"/>
        <end position="58"/>
    </location>
</feature>
<dbReference type="Gene3D" id="3.40.50.1000">
    <property type="entry name" value="HAD superfamily/HAD-like"/>
    <property type="match status" value="1"/>
</dbReference>
<evidence type="ECO:0000256" key="5">
    <source>
        <dbReference type="ARBA" id="ARBA00022967"/>
    </source>
</evidence>
<keyword evidence="3" id="KW-0547">Nucleotide-binding</keyword>
<dbReference type="InterPro" id="IPR023299">
    <property type="entry name" value="ATPase_P-typ_cyto_dom_N"/>
</dbReference>
<accession>A0A931MIQ0</accession>
<dbReference type="AlphaFoldDB" id="A0A931MIQ0"/>
<dbReference type="InterPro" id="IPR023298">
    <property type="entry name" value="ATPase_P-typ_TM_dom_sf"/>
</dbReference>
<dbReference type="SFLD" id="SFLDF00027">
    <property type="entry name" value="p-type_atpase"/>
    <property type="match status" value="1"/>
</dbReference>
<evidence type="ECO:0000256" key="3">
    <source>
        <dbReference type="ARBA" id="ARBA00022741"/>
    </source>
</evidence>
<dbReference type="SMART" id="SM00831">
    <property type="entry name" value="Cation_ATPase_N"/>
    <property type="match status" value="1"/>
</dbReference>
<dbReference type="SUPFAM" id="SSF56784">
    <property type="entry name" value="HAD-like"/>
    <property type="match status" value="1"/>
</dbReference>
<evidence type="ECO:0000259" key="9">
    <source>
        <dbReference type="SMART" id="SM00831"/>
    </source>
</evidence>
<feature type="transmembrane region" description="Helical" evidence="8">
    <location>
        <begin position="635"/>
        <end position="656"/>
    </location>
</feature>
<feature type="transmembrane region" description="Helical" evidence="8">
    <location>
        <begin position="37"/>
        <end position="56"/>
    </location>
</feature>
<comment type="subcellular location">
    <subcellularLocation>
        <location evidence="1">Membrane</location>
        <topology evidence="1">Multi-pass membrane protein</topology>
    </subcellularLocation>
</comment>
<dbReference type="SUPFAM" id="SSF81653">
    <property type="entry name" value="Calcium ATPase, transduction domain A"/>
    <property type="match status" value="1"/>
</dbReference>
<dbReference type="InterPro" id="IPR008250">
    <property type="entry name" value="ATPase_P-typ_transduc_dom_A_sf"/>
</dbReference>
<feature type="transmembrane region" description="Helical" evidence="8">
    <location>
        <begin position="703"/>
        <end position="728"/>
    </location>
</feature>
<reference evidence="10" key="1">
    <citation type="submission" date="2020-11" db="EMBL/GenBank/DDBJ databases">
        <title>Bacterial whole genome sequence for Caenimonas sp. DR4.4.</title>
        <authorList>
            <person name="Le V."/>
            <person name="Ko S.-R."/>
            <person name="Ahn C.-Y."/>
            <person name="Oh H.-M."/>
        </authorList>
    </citation>
    <scope>NUCLEOTIDE SEQUENCE</scope>
    <source>
        <strain evidence="10">DR4.4</strain>
    </source>
</reference>
<organism evidence="10 11">
    <name type="scientific">Caenimonas aquaedulcis</name>
    <dbReference type="NCBI Taxonomy" id="2793270"/>
    <lineage>
        <taxon>Bacteria</taxon>
        <taxon>Pseudomonadati</taxon>
        <taxon>Pseudomonadota</taxon>
        <taxon>Betaproteobacteria</taxon>
        <taxon>Burkholderiales</taxon>
        <taxon>Comamonadaceae</taxon>
        <taxon>Caenimonas</taxon>
    </lineage>
</organism>
<dbReference type="PANTHER" id="PTHR42861">
    <property type="entry name" value="CALCIUM-TRANSPORTING ATPASE"/>
    <property type="match status" value="1"/>
</dbReference>
<dbReference type="Gene3D" id="3.40.1110.10">
    <property type="entry name" value="Calcium-transporting ATPase, cytoplasmic domain N"/>
    <property type="match status" value="1"/>
</dbReference>
<dbReference type="Pfam" id="PF00122">
    <property type="entry name" value="E1-E2_ATPase"/>
    <property type="match status" value="1"/>
</dbReference>
<dbReference type="RefSeq" id="WP_196987993.1">
    <property type="nucleotide sequence ID" value="NZ_JADWYS010000001.1"/>
</dbReference>